<organism evidence="1 2">
    <name type="scientific">Paramuricea clavata</name>
    <name type="common">Red gorgonian</name>
    <name type="synonym">Violescent sea-whip</name>
    <dbReference type="NCBI Taxonomy" id="317549"/>
    <lineage>
        <taxon>Eukaryota</taxon>
        <taxon>Metazoa</taxon>
        <taxon>Cnidaria</taxon>
        <taxon>Anthozoa</taxon>
        <taxon>Octocorallia</taxon>
        <taxon>Malacalcyonacea</taxon>
        <taxon>Plexauridae</taxon>
        <taxon>Paramuricea</taxon>
    </lineage>
</organism>
<evidence type="ECO:0000313" key="2">
    <source>
        <dbReference type="Proteomes" id="UP001152795"/>
    </source>
</evidence>
<gene>
    <name evidence="1" type="ORF">PACLA_8A058583</name>
</gene>
<evidence type="ECO:0000313" key="1">
    <source>
        <dbReference type="EMBL" id="CAB3977669.1"/>
    </source>
</evidence>
<dbReference type="OrthoDB" id="5951206at2759"/>
<reference evidence="1" key="1">
    <citation type="submission" date="2020-04" db="EMBL/GenBank/DDBJ databases">
        <authorList>
            <person name="Alioto T."/>
            <person name="Alioto T."/>
            <person name="Gomez Garrido J."/>
        </authorList>
    </citation>
    <scope>NUCLEOTIDE SEQUENCE</scope>
    <source>
        <strain evidence="1">A484AB</strain>
    </source>
</reference>
<dbReference type="Proteomes" id="UP001152795">
    <property type="component" value="Unassembled WGS sequence"/>
</dbReference>
<name>A0A6S7FNX7_PARCT</name>
<sequence>MRLWLLCEFIGGCGFDFLPSDALMKFLAQFLCGGGGFDDIICENVIFLLCGYDYAQLNKRGMQYWSTCNCDIIMFGYKEKCDEAKNGNLEHVEYIHRYGTTWNSGRNYLYEHAMKRKTTYLYYIFMDEDASLRPNVDTNVNVTSLGLWRSFENFLVKYEPAVGITAYCHGKSHRCKWQRNKPGGNGVYESYSLRISF</sequence>
<keyword evidence="2" id="KW-1185">Reference proteome</keyword>
<proteinExistence type="predicted"/>
<dbReference type="EMBL" id="CACRXK020000062">
    <property type="protein sequence ID" value="CAB3977669.1"/>
    <property type="molecule type" value="Genomic_DNA"/>
</dbReference>
<accession>A0A6S7FNX7</accession>
<protein>
    <submittedName>
        <fullName evidence="1">Uncharacterized protein</fullName>
    </submittedName>
</protein>
<dbReference type="AlphaFoldDB" id="A0A6S7FNX7"/>
<comment type="caution">
    <text evidence="1">The sequence shown here is derived from an EMBL/GenBank/DDBJ whole genome shotgun (WGS) entry which is preliminary data.</text>
</comment>